<dbReference type="STRING" id="36166.T1H2H1"/>
<name>T1H2H1_MEGSC</name>
<evidence type="ECO:0000313" key="3">
    <source>
        <dbReference type="Proteomes" id="UP000015102"/>
    </source>
</evidence>
<dbReference type="AlphaFoldDB" id="T1H2H1"/>
<reference evidence="3" key="1">
    <citation type="submission" date="2013-02" db="EMBL/GenBank/DDBJ databases">
        <authorList>
            <person name="Hughes D."/>
        </authorList>
    </citation>
    <scope>NUCLEOTIDE SEQUENCE</scope>
    <source>
        <strain>Durham</strain>
        <strain evidence="3">NC isolate 2 -- Noor lab</strain>
    </source>
</reference>
<dbReference type="HOGENOM" id="CLU_1877773_0_0_1"/>
<accession>T1H2H1</accession>
<keyword evidence="3" id="KW-1185">Reference proteome</keyword>
<organism evidence="2 3">
    <name type="scientific">Megaselia scalaris</name>
    <name type="common">Humpbacked fly</name>
    <name type="synonym">Phora scalaris</name>
    <dbReference type="NCBI Taxonomy" id="36166"/>
    <lineage>
        <taxon>Eukaryota</taxon>
        <taxon>Metazoa</taxon>
        <taxon>Ecdysozoa</taxon>
        <taxon>Arthropoda</taxon>
        <taxon>Hexapoda</taxon>
        <taxon>Insecta</taxon>
        <taxon>Pterygota</taxon>
        <taxon>Neoptera</taxon>
        <taxon>Endopterygota</taxon>
        <taxon>Diptera</taxon>
        <taxon>Brachycera</taxon>
        <taxon>Muscomorpha</taxon>
        <taxon>Platypezoidea</taxon>
        <taxon>Phoridae</taxon>
        <taxon>Megaseliini</taxon>
        <taxon>Megaselia</taxon>
    </lineage>
</organism>
<evidence type="ECO:0000256" key="1">
    <source>
        <dbReference type="SAM" id="MobiDB-lite"/>
    </source>
</evidence>
<proteinExistence type="predicted"/>
<dbReference type="EnsemblMetazoa" id="MESCA010416-RA">
    <property type="protein sequence ID" value="MESCA010416-PA"/>
    <property type="gene ID" value="MESCA010416"/>
</dbReference>
<reference evidence="2" key="2">
    <citation type="submission" date="2015-06" db="UniProtKB">
        <authorList>
            <consortium name="EnsemblMetazoa"/>
        </authorList>
    </citation>
    <scope>IDENTIFICATION</scope>
</reference>
<sequence>MGIENPAVITTDCEGRVNENPNTEDEERDEFDGEKHSGCFPESPFSLLGESEFDEDLGFPDSVTILSVGGNNPVLVQKKDDSADEAESTGELPITALYNPALKFNSLPLRLFCTNPVLLDTSSKPQKIAHYQLEYI</sequence>
<feature type="compositionally biased region" description="Acidic residues" evidence="1">
    <location>
        <begin position="22"/>
        <end position="32"/>
    </location>
</feature>
<dbReference type="Proteomes" id="UP000015102">
    <property type="component" value="Unassembled WGS sequence"/>
</dbReference>
<feature type="region of interest" description="Disordered" evidence="1">
    <location>
        <begin position="1"/>
        <end position="37"/>
    </location>
</feature>
<evidence type="ECO:0000313" key="2">
    <source>
        <dbReference type="EnsemblMetazoa" id="MESCA010416-PA"/>
    </source>
</evidence>
<protein>
    <submittedName>
        <fullName evidence="2">Uncharacterized protein</fullName>
    </submittedName>
</protein>
<dbReference type="EMBL" id="CAQQ02380693">
    <property type="status" value="NOT_ANNOTATED_CDS"/>
    <property type="molecule type" value="Genomic_DNA"/>
</dbReference>
<dbReference type="EMBL" id="CAQQ02380692">
    <property type="status" value="NOT_ANNOTATED_CDS"/>
    <property type="molecule type" value="Genomic_DNA"/>
</dbReference>